<feature type="domain" description="Fibronectin type-III" evidence="20">
    <location>
        <begin position="1295"/>
        <end position="1383"/>
    </location>
</feature>
<feature type="domain" description="Fibronectin type-III" evidence="20">
    <location>
        <begin position="1077"/>
        <end position="1165"/>
    </location>
</feature>
<dbReference type="FunFam" id="3.90.215.10:FF:000001">
    <property type="entry name" value="Tenascin isoform 1"/>
    <property type="match status" value="1"/>
</dbReference>
<evidence type="ECO:0000256" key="15">
    <source>
        <dbReference type="ARBA" id="ARBA00080298"/>
    </source>
</evidence>
<dbReference type="Pfam" id="PF07974">
    <property type="entry name" value="EGF_2"/>
    <property type="match status" value="1"/>
</dbReference>
<comment type="similarity">
    <text evidence="2">Belongs to the tenascin family.</text>
</comment>
<dbReference type="Gene3D" id="2.10.25.10">
    <property type="entry name" value="Laminin"/>
    <property type="match status" value="14"/>
</dbReference>
<dbReference type="PROSITE" id="PS00022">
    <property type="entry name" value="EGF_1"/>
    <property type="match status" value="5"/>
</dbReference>
<dbReference type="Pfam" id="PF18720">
    <property type="entry name" value="EGF_Tenascin"/>
    <property type="match status" value="1"/>
</dbReference>
<organism evidence="22 23">
    <name type="scientific">Ailuropoda melanoleuca</name>
    <name type="common">Giant panda</name>
    <dbReference type="NCBI Taxonomy" id="9646"/>
    <lineage>
        <taxon>Eukaryota</taxon>
        <taxon>Metazoa</taxon>
        <taxon>Chordata</taxon>
        <taxon>Craniata</taxon>
        <taxon>Vertebrata</taxon>
        <taxon>Euteleostomi</taxon>
        <taxon>Mammalia</taxon>
        <taxon>Eutheria</taxon>
        <taxon>Laurasiatheria</taxon>
        <taxon>Carnivora</taxon>
        <taxon>Caniformia</taxon>
        <taxon>Ursidae</taxon>
        <taxon>Ailuropoda</taxon>
    </lineage>
</organism>
<accession>A0A7N5KKY9</accession>
<evidence type="ECO:0000256" key="4">
    <source>
        <dbReference type="ARBA" id="ARBA00022530"/>
    </source>
</evidence>
<evidence type="ECO:0000256" key="13">
    <source>
        <dbReference type="ARBA" id="ARBA00069274"/>
    </source>
</evidence>
<keyword evidence="11 16" id="KW-1015">Disulfide bond</keyword>
<keyword evidence="3" id="KW-0964">Secreted</keyword>
<dbReference type="FunFam" id="2.60.40.10:FF:000274">
    <property type="entry name" value="Tenascin C"/>
    <property type="match status" value="1"/>
</dbReference>
<keyword evidence="5 16" id="KW-0245">EGF-like domain</keyword>
<feature type="domain" description="Fibronectin type-III" evidence="20">
    <location>
        <begin position="805"/>
        <end position="896"/>
    </location>
</feature>
<dbReference type="FunFam" id="2.60.40.10:FF:000611">
    <property type="entry name" value="Tenascin C"/>
    <property type="match status" value="1"/>
</dbReference>
<evidence type="ECO:0000256" key="8">
    <source>
        <dbReference type="ARBA" id="ARBA00022889"/>
    </source>
</evidence>
<evidence type="ECO:0000256" key="6">
    <source>
        <dbReference type="ARBA" id="ARBA00022729"/>
    </source>
</evidence>
<evidence type="ECO:0000256" key="3">
    <source>
        <dbReference type="ARBA" id="ARBA00022525"/>
    </source>
</evidence>
<dbReference type="SMART" id="SM00060">
    <property type="entry name" value="FN3"/>
    <property type="match status" value="8"/>
</dbReference>
<evidence type="ECO:0000256" key="17">
    <source>
        <dbReference type="SAM" id="MobiDB-lite"/>
    </source>
</evidence>
<feature type="domain" description="EGF-like" evidence="19">
    <location>
        <begin position="373"/>
        <end position="404"/>
    </location>
</feature>
<feature type="disulfide bond" evidence="16">
    <location>
        <begin position="377"/>
        <end position="387"/>
    </location>
</feature>
<comment type="subcellular location">
    <subcellularLocation>
        <location evidence="1">Secreted</location>
        <location evidence="1">Extracellular space</location>
        <location evidence="1">Extracellular matrix</location>
    </subcellularLocation>
</comment>
<reference evidence="22 23" key="1">
    <citation type="journal article" date="2010" name="Nature">
        <title>The sequence and de novo assembly of the giant panda genome.</title>
        <authorList>
            <person name="Li R."/>
            <person name="Fan W."/>
            <person name="Tian G."/>
            <person name="Zhu H."/>
            <person name="He L."/>
            <person name="Cai J."/>
            <person name="Huang Q."/>
            <person name="Cai Q."/>
            <person name="Li B."/>
            <person name="Bai Y."/>
            <person name="Zhang Z."/>
            <person name="Zhang Y."/>
            <person name="Wang W."/>
            <person name="Li J."/>
            <person name="Wei F."/>
            <person name="Li H."/>
            <person name="Jian M."/>
            <person name="Li J."/>
            <person name="Zhang Z."/>
            <person name="Nielsen R."/>
            <person name="Li D."/>
            <person name="Gu W."/>
            <person name="Yang Z."/>
            <person name="Xuan Z."/>
            <person name="Ryder O.A."/>
            <person name="Leung F.C."/>
            <person name="Zhou Y."/>
            <person name="Cao J."/>
            <person name="Sun X."/>
            <person name="Fu Y."/>
            <person name="Fang X."/>
            <person name="Guo X."/>
            <person name="Wang B."/>
            <person name="Hou R."/>
            <person name="Shen F."/>
            <person name="Mu B."/>
            <person name="Ni P."/>
            <person name="Lin R."/>
            <person name="Qian W."/>
            <person name="Wang G."/>
            <person name="Yu C."/>
            <person name="Nie W."/>
            <person name="Wang J."/>
            <person name="Wu Z."/>
            <person name="Liang H."/>
            <person name="Min J."/>
            <person name="Wu Q."/>
            <person name="Cheng S."/>
            <person name="Ruan J."/>
            <person name="Wang M."/>
            <person name="Shi Z."/>
            <person name="Wen M."/>
            <person name="Liu B."/>
            <person name="Ren X."/>
            <person name="Zheng H."/>
            <person name="Dong D."/>
            <person name="Cook K."/>
            <person name="Shan G."/>
            <person name="Zhang H."/>
            <person name="Kosiol C."/>
            <person name="Xie X."/>
            <person name="Lu Z."/>
            <person name="Zheng H."/>
            <person name="Li Y."/>
            <person name="Steiner C.C."/>
            <person name="Lam T.T."/>
            <person name="Lin S."/>
            <person name="Zhang Q."/>
            <person name="Li G."/>
            <person name="Tian J."/>
            <person name="Gong T."/>
            <person name="Liu H."/>
            <person name="Zhang D."/>
            <person name="Fang L."/>
            <person name="Ye C."/>
            <person name="Zhang J."/>
            <person name="Hu W."/>
            <person name="Xu A."/>
            <person name="Ren Y."/>
            <person name="Zhang G."/>
            <person name="Bruford M.W."/>
            <person name="Li Q."/>
            <person name="Ma L."/>
            <person name="Guo Y."/>
            <person name="An N."/>
            <person name="Hu Y."/>
            <person name="Zheng Y."/>
            <person name="Shi Y."/>
            <person name="Li Z."/>
            <person name="Liu Q."/>
            <person name="Chen Y."/>
            <person name="Zhao J."/>
            <person name="Qu N."/>
            <person name="Zhao S."/>
            <person name="Tian F."/>
            <person name="Wang X."/>
            <person name="Wang H."/>
            <person name="Xu L."/>
            <person name="Liu X."/>
            <person name="Vinar T."/>
            <person name="Wang Y."/>
            <person name="Lam T.W."/>
            <person name="Yiu S.M."/>
            <person name="Liu S."/>
            <person name="Zhang H."/>
            <person name="Li D."/>
            <person name="Huang Y."/>
            <person name="Wang X."/>
            <person name="Yang G."/>
            <person name="Jiang Z."/>
            <person name="Wang J."/>
            <person name="Qin N."/>
            <person name="Li L."/>
            <person name="Li J."/>
            <person name="Bolund L."/>
            <person name="Kristiansen K."/>
            <person name="Wong G.K."/>
            <person name="Olson M."/>
            <person name="Zhang X."/>
            <person name="Li S."/>
            <person name="Yang H."/>
            <person name="Wang J."/>
            <person name="Wang J."/>
        </authorList>
    </citation>
    <scope>NUCLEOTIDE SEQUENCE [LARGE SCALE GENOMIC DNA]</scope>
</reference>
<dbReference type="Gene3D" id="2.60.40.10">
    <property type="entry name" value="Immunoglobulins"/>
    <property type="match status" value="8"/>
</dbReference>
<evidence type="ECO:0000259" key="19">
    <source>
        <dbReference type="PROSITE" id="PS50026"/>
    </source>
</evidence>
<feature type="disulfide bond" evidence="16">
    <location>
        <begin position="394"/>
        <end position="403"/>
    </location>
</feature>
<dbReference type="InterPro" id="IPR002181">
    <property type="entry name" value="Fibrinogen_a/b/g_C_dom"/>
</dbReference>
<dbReference type="InterPro" id="IPR050991">
    <property type="entry name" value="ECM_Regulatory_Proteins"/>
</dbReference>
<evidence type="ECO:0000313" key="22">
    <source>
        <dbReference type="Ensembl" id="ENSAMEP00000041394.1"/>
    </source>
</evidence>
<dbReference type="FunFam" id="2.60.40.10:FF:000207">
    <property type="entry name" value="Tenascin C"/>
    <property type="match status" value="1"/>
</dbReference>
<evidence type="ECO:0000256" key="2">
    <source>
        <dbReference type="ARBA" id="ARBA00008673"/>
    </source>
</evidence>
<dbReference type="FunFam" id="2.60.40.10:FF:000529">
    <property type="entry name" value="Tenascin C"/>
    <property type="match status" value="1"/>
</dbReference>
<dbReference type="CDD" id="cd00087">
    <property type="entry name" value="FReD"/>
    <property type="match status" value="1"/>
</dbReference>
<dbReference type="SUPFAM" id="SSF56496">
    <property type="entry name" value="Fibrinogen C-terminal domain-like"/>
    <property type="match status" value="1"/>
</dbReference>
<feature type="chain" id="PRO_5030597573" description="Tenascin" evidence="18">
    <location>
        <begin position="23"/>
        <end position="1607"/>
    </location>
</feature>
<dbReference type="Pfam" id="PF25024">
    <property type="entry name" value="EGF_TEN"/>
    <property type="match status" value="2"/>
</dbReference>
<evidence type="ECO:0000256" key="11">
    <source>
        <dbReference type="ARBA" id="ARBA00023157"/>
    </source>
</evidence>
<evidence type="ECO:0000256" key="14">
    <source>
        <dbReference type="ARBA" id="ARBA00079678"/>
    </source>
</evidence>
<evidence type="ECO:0000256" key="12">
    <source>
        <dbReference type="ARBA" id="ARBA00023180"/>
    </source>
</evidence>
<dbReference type="Pfam" id="PF00147">
    <property type="entry name" value="Fibrinogen_C"/>
    <property type="match status" value="1"/>
</dbReference>
<sequence>MGAMTRLLAGILLASLTLTTEGGVLKKVIRHKRQSGVNVTLPEEHQPVVFNHVYNIKLPVGSQCSVDLESASGEKDLAPPSEPSESFQEHTVDGENQIVFTHRINIPRRACGCASAPDVKELLSRLEELENLVSSLREQCTTGAGCCLQPAEGRLDTRPFCSGRGNFSTEGCGCVCEPGWKGPNCSEPECPSNCHLRGQCLDGQCICDEGFTGEDCGQPACPGDCNDQGKCVSGVCVCFEGYSGADCSQEVCPVACSEEHGRCVDGRCVCQDGFAGEDCNEPLCLNNCHSRGRCVENECVCDEGFTGEDCGELVCPNDCFDRGRCVNGTCYCEQGFTGEDCGQLSCPNACTGRGRCEQGQCVCEPGFAGPDCSEKRCPSDCHHHGRCVDGQCECDAGFTGADCDELQCPNGCSGHGRCVNGQCVCDEGHTGEDCGQLRCPNDCHSRGRCVQGQCVCEPGFQGYDCGDMSCPNDCHQHGRCVNGMCVCDDGYTGEDCRDLRCPRDCSNRGRCVDGRCECEHGFTGPDCVELACPGDCHGQGRCVNGQCVCHEGFMGAACNEQRCPGDCHGRGRCEDGQCVCQEGFAGPDCQRRSCPNDCSSWGQCVEGRCICIEGHAGEDCSEVSPPKDLIVTEVTEETVNLAWGNEMRVTEYLVMYTPTHEDGLEMQFRVPGDQTSTTIRELEPGVEYFIRVFAILENKKSIPVSARVATYLPAPEGLKFKSIKETSVEVEWDPLDIAFETWEIIFRNMNKEDEGEITKSLRRPETTYRQTGLAPGQEYEISLHIVKNNTRGPGLKRVTTTRLDAPSQIEVKDVTDTTALITWFKPLAEIDGVELSYGIKDVPGDRTTIDLTHDENQYSIGNLKPDTEYEVSLISRRGDMSSNPTKETFTTGLDAPRNLRRVSQTDTSITLEWKNGKAAVDSYRIKYAPISGGDHAEVEVPRSQQATTRTTLTGLRPGTEYGIGVSAVKADKESDPATINAATDIDAPKDLRVSETTETNLTLLWRRPSAKFDHYRLNYSLPSGQPVEVKLPRDTTSYVLRGLEPGKEYSILLTAEKGRHKSKPARVKSSTEAEPEVDNLLVSDATPDGFRLSWTADEGVFDSFVLKIRDTKKQSEPLEITLLAPERTRDITGLREATEYEIELYGISNGRRSHPVRALATTAMGSPKEISFSDITEDSATVRWMAPSAQVESFRITYVPIAGGTPSVVTVDGTKTQTRLVRLLPGAEYLVNVIAMKGFEESEPVSGSFATALDGPSGLVTANITDTEALAMWQPAIAPVDSYVISYTGERDLDSPRDFTATEVQSETALLTWRPPRAPVTGYLLVYESVDGTVKEVILGPETTSYSLAELSPSTHYTAKIQALNGPLRSKLVQTIFTTIGLLYPFPRDCSQAMLNGDTTSGLYTIYLNGDKSRALEVFCDMTSDGGGWIVFLRRKNGREDFYRNWKAYAAGFGDRREEFWLGLDNLHKITAQGQYELRVDLRDHGKTAYAVYDKFSVGDAKTRYRLKVEGYSGTAGDSMAYHNGRSFSTFDKDTDSAITNCALSYKGAFWYKNCHRVNLMGRYGDNNHSQGVNWFHWKGHEYSIQFAEMKLRPSNFRNLEGRRKRA</sequence>
<feature type="region of interest" description="Disordered" evidence="17">
    <location>
        <begin position="69"/>
        <end position="90"/>
    </location>
</feature>
<dbReference type="PROSITE" id="PS01186">
    <property type="entry name" value="EGF_2"/>
    <property type="match status" value="5"/>
</dbReference>
<dbReference type="InterPro" id="IPR014716">
    <property type="entry name" value="Fibrinogen_a/b/g_C_1"/>
</dbReference>
<evidence type="ECO:0000256" key="16">
    <source>
        <dbReference type="PROSITE-ProRule" id="PRU00076"/>
    </source>
</evidence>
<dbReference type="InterPro" id="IPR036056">
    <property type="entry name" value="Fibrinogen-like_C"/>
</dbReference>
<dbReference type="InterPro" id="IPR000742">
    <property type="entry name" value="EGF"/>
</dbReference>
<dbReference type="InterPro" id="IPR036116">
    <property type="entry name" value="FN3_sf"/>
</dbReference>
<keyword evidence="6 18" id="KW-0732">Signal</keyword>
<dbReference type="InterPro" id="IPR041161">
    <property type="entry name" value="EGF_Tenascin"/>
</dbReference>
<evidence type="ECO:0000256" key="1">
    <source>
        <dbReference type="ARBA" id="ARBA00004498"/>
    </source>
</evidence>
<dbReference type="CDD" id="cd00063">
    <property type="entry name" value="FN3"/>
    <property type="match status" value="8"/>
</dbReference>
<dbReference type="SMART" id="SM00186">
    <property type="entry name" value="FBG"/>
    <property type="match status" value="1"/>
</dbReference>
<dbReference type="FunFam" id="2.60.40.10:FF:000099">
    <property type="entry name" value="Fibronectin 1"/>
    <property type="match status" value="1"/>
</dbReference>
<evidence type="ECO:0000256" key="9">
    <source>
        <dbReference type="ARBA" id="ARBA00022974"/>
    </source>
</evidence>
<keyword evidence="7" id="KW-0677">Repeat</keyword>
<gene>
    <name evidence="22" type="primary">TNC</name>
</gene>
<reference evidence="22" key="3">
    <citation type="submission" date="2025-09" db="UniProtKB">
        <authorList>
            <consortium name="Ensembl"/>
        </authorList>
    </citation>
    <scope>IDENTIFICATION</scope>
</reference>
<evidence type="ECO:0000256" key="10">
    <source>
        <dbReference type="ARBA" id="ARBA00023054"/>
    </source>
</evidence>
<dbReference type="NCBIfam" id="NF040941">
    <property type="entry name" value="GGGWT_bact"/>
    <property type="match status" value="1"/>
</dbReference>
<proteinExistence type="inferred from homology"/>
<name>A0A7N5KKY9_AILME</name>
<keyword evidence="10" id="KW-0175">Coiled coil</keyword>
<evidence type="ECO:0000256" key="5">
    <source>
        <dbReference type="ARBA" id="ARBA00022536"/>
    </source>
</evidence>
<evidence type="ECO:0000259" key="21">
    <source>
        <dbReference type="PROSITE" id="PS51406"/>
    </source>
</evidence>
<evidence type="ECO:0000313" key="23">
    <source>
        <dbReference type="Proteomes" id="UP000008912"/>
    </source>
</evidence>
<feature type="domain" description="Fibronectin type-III" evidence="20">
    <location>
        <begin position="987"/>
        <end position="1076"/>
    </location>
</feature>
<dbReference type="GeneTree" id="ENSGT00940000155188"/>
<feature type="disulfide bond" evidence="16">
    <location>
        <begin position="563"/>
        <end position="573"/>
    </location>
</feature>
<feature type="signal peptide" evidence="18">
    <location>
        <begin position="1"/>
        <end position="22"/>
    </location>
</feature>
<comment type="caution">
    <text evidence="16">Lacks conserved residue(s) required for the propagation of feature annotation.</text>
</comment>
<feature type="domain" description="Fibronectin type-III" evidence="20">
    <location>
        <begin position="897"/>
        <end position="984"/>
    </location>
</feature>
<dbReference type="Gene3D" id="2.20.25.10">
    <property type="match status" value="1"/>
</dbReference>
<dbReference type="FunFam" id="2.20.25.10:FF:000006">
    <property type="entry name" value="Tenascin C"/>
    <property type="match status" value="1"/>
</dbReference>
<dbReference type="SUPFAM" id="SSF49265">
    <property type="entry name" value="Fibronectin type III"/>
    <property type="match status" value="5"/>
</dbReference>
<dbReference type="Gene3D" id="3.90.215.10">
    <property type="entry name" value="Gamma Fibrinogen, chain A, domain 1"/>
    <property type="match status" value="1"/>
</dbReference>
<dbReference type="PROSITE" id="PS50026">
    <property type="entry name" value="EGF_3"/>
    <property type="match status" value="2"/>
</dbReference>
<keyword evidence="8" id="KW-0130">Cell adhesion</keyword>
<evidence type="ECO:0000256" key="18">
    <source>
        <dbReference type="SAM" id="SignalP"/>
    </source>
</evidence>
<dbReference type="PANTHER" id="PTHR46708:SF1">
    <property type="entry name" value="TENASCIN"/>
    <property type="match status" value="1"/>
</dbReference>
<dbReference type="InterPro" id="IPR013111">
    <property type="entry name" value="EGF_extracell"/>
</dbReference>
<dbReference type="Ensembl" id="ENSAMET00000047511.1">
    <property type="protein sequence ID" value="ENSAMEP00000041394.1"/>
    <property type="gene ID" value="ENSAMEG00000012406.2"/>
</dbReference>
<dbReference type="Pfam" id="PF00041">
    <property type="entry name" value="fn3"/>
    <property type="match status" value="8"/>
</dbReference>
<keyword evidence="9" id="KW-0654">Proteoglycan</keyword>
<reference evidence="22" key="2">
    <citation type="submission" date="2025-08" db="UniProtKB">
        <authorList>
            <consortium name="Ensembl"/>
        </authorList>
    </citation>
    <scope>IDENTIFICATION</scope>
</reference>
<feature type="disulfide bond" evidence="16">
    <location>
        <begin position="580"/>
        <end position="589"/>
    </location>
</feature>
<dbReference type="GO" id="GO:0007155">
    <property type="term" value="P:cell adhesion"/>
    <property type="evidence" value="ECO:0007669"/>
    <property type="project" value="UniProtKB-KW"/>
</dbReference>
<dbReference type="FunFam" id="2.60.40.10:FF:000201">
    <property type="entry name" value="Tenascin C"/>
    <property type="match status" value="1"/>
</dbReference>
<keyword evidence="4" id="KW-0272">Extracellular matrix</keyword>
<dbReference type="FunFam" id="2.10.25.10:FF:000001">
    <property type="entry name" value="Tenascin C"/>
    <property type="match status" value="14"/>
</dbReference>
<dbReference type="GO" id="GO:0009611">
    <property type="term" value="P:response to wounding"/>
    <property type="evidence" value="ECO:0007669"/>
    <property type="project" value="UniProtKB-ARBA"/>
</dbReference>
<dbReference type="Proteomes" id="UP000008912">
    <property type="component" value="Unassembled WGS sequence"/>
</dbReference>
<feature type="domain" description="Fibronectin type-III" evidence="20">
    <location>
        <begin position="625"/>
        <end position="715"/>
    </location>
</feature>
<keyword evidence="23" id="KW-1185">Reference proteome</keyword>
<evidence type="ECO:0000256" key="7">
    <source>
        <dbReference type="ARBA" id="ARBA00022737"/>
    </source>
</evidence>
<dbReference type="FunFam" id="2.60.40.10:FF:000293">
    <property type="entry name" value="Tenascin C"/>
    <property type="match status" value="1"/>
</dbReference>
<feature type="domain" description="Fibronectin type-III" evidence="20">
    <location>
        <begin position="1166"/>
        <end position="1255"/>
    </location>
</feature>
<dbReference type="PROSITE" id="PS50853">
    <property type="entry name" value="FN3"/>
    <property type="match status" value="7"/>
</dbReference>
<dbReference type="PROSITE" id="PS51406">
    <property type="entry name" value="FIBRINOGEN_C_2"/>
    <property type="match status" value="1"/>
</dbReference>
<dbReference type="SMART" id="SM00181">
    <property type="entry name" value="EGF"/>
    <property type="match status" value="14"/>
</dbReference>
<dbReference type="InterPro" id="IPR013783">
    <property type="entry name" value="Ig-like_fold"/>
</dbReference>
<keyword evidence="12" id="KW-0325">Glycoprotein</keyword>
<dbReference type="InterPro" id="IPR003961">
    <property type="entry name" value="FN3_dom"/>
</dbReference>
<dbReference type="PANTHER" id="PTHR46708">
    <property type="entry name" value="TENASCIN"/>
    <property type="match status" value="1"/>
</dbReference>
<dbReference type="CDD" id="cd00054">
    <property type="entry name" value="EGF_CA"/>
    <property type="match status" value="2"/>
</dbReference>
<feature type="domain" description="Fibrinogen C-terminal" evidence="21">
    <location>
        <begin position="1381"/>
        <end position="1596"/>
    </location>
</feature>
<evidence type="ECO:0000259" key="20">
    <source>
        <dbReference type="PROSITE" id="PS50853"/>
    </source>
</evidence>
<dbReference type="FunFam" id="2.60.40.10:FF:000162">
    <property type="entry name" value="Tenascin C"/>
    <property type="match status" value="1"/>
</dbReference>
<feature type="domain" description="EGF-like" evidence="19">
    <location>
        <begin position="559"/>
        <end position="590"/>
    </location>
</feature>
<protein>
    <recommendedName>
        <fullName evidence="13">Tenascin</fullName>
    </recommendedName>
    <alternativeName>
        <fullName evidence="14">Hexabrachion</fullName>
    </alternativeName>
    <alternativeName>
        <fullName evidence="15">Tenascin-C</fullName>
    </alternativeName>
</protein>